<dbReference type="Proteomes" id="UP001469553">
    <property type="component" value="Unassembled WGS sequence"/>
</dbReference>
<comment type="caution">
    <text evidence="1">The sequence shown here is derived from an EMBL/GenBank/DDBJ whole genome shotgun (WGS) entry which is preliminary data.</text>
</comment>
<accession>A0ABV0YVG5</accession>
<evidence type="ECO:0000313" key="2">
    <source>
        <dbReference type="Proteomes" id="UP001469553"/>
    </source>
</evidence>
<reference evidence="1 2" key="1">
    <citation type="submission" date="2021-06" db="EMBL/GenBank/DDBJ databases">
        <authorList>
            <person name="Palmer J.M."/>
        </authorList>
    </citation>
    <scope>NUCLEOTIDE SEQUENCE [LARGE SCALE GENOMIC DNA]</scope>
    <source>
        <strain evidence="1 2">AS_MEX2019</strain>
        <tissue evidence="1">Muscle</tissue>
    </source>
</reference>
<dbReference type="EMBL" id="JAHRIP010045353">
    <property type="protein sequence ID" value="MEQ2297863.1"/>
    <property type="molecule type" value="Genomic_DNA"/>
</dbReference>
<gene>
    <name evidence="1" type="ORF">AMECASPLE_039069</name>
</gene>
<proteinExistence type="predicted"/>
<sequence length="108" mass="12568">MRLIKQLRKGLKDVMVWPLLTSKPDVVPILFPKMAQKQFTPQVFSLFLSKCVKHLVAIAMFSDEEFDLVTKCRIRGFLRTSIKTGAKLWFVEKPPQRGFLRVRLFTVS</sequence>
<protein>
    <submittedName>
        <fullName evidence="1">Uncharacterized protein</fullName>
    </submittedName>
</protein>
<name>A0ABV0YVG5_9TELE</name>
<keyword evidence="2" id="KW-1185">Reference proteome</keyword>
<evidence type="ECO:0000313" key="1">
    <source>
        <dbReference type="EMBL" id="MEQ2297863.1"/>
    </source>
</evidence>
<organism evidence="1 2">
    <name type="scientific">Ameca splendens</name>
    <dbReference type="NCBI Taxonomy" id="208324"/>
    <lineage>
        <taxon>Eukaryota</taxon>
        <taxon>Metazoa</taxon>
        <taxon>Chordata</taxon>
        <taxon>Craniata</taxon>
        <taxon>Vertebrata</taxon>
        <taxon>Euteleostomi</taxon>
        <taxon>Actinopterygii</taxon>
        <taxon>Neopterygii</taxon>
        <taxon>Teleostei</taxon>
        <taxon>Neoteleostei</taxon>
        <taxon>Acanthomorphata</taxon>
        <taxon>Ovalentaria</taxon>
        <taxon>Atherinomorphae</taxon>
        <taxon>Cyprinodontiformes</taxon>
        <taxon>Goodeidae</taxon>
        <taxon>Ameca</taxon>
    </lineage>
</organism>